<evidence type="ECO:0000256" key="2">
    <source>
        <dbReference type="ARBA" id="ARBA00022737"/>
    </source>
</evidence>
<evidence type="ECO:0000313" key="6">
    <source>
        <dbReference type="Proteomes" id="UP000664169"/>
    </source>
</evidence>
<dbReference type="InterPro" id="IPR015943">
    <property type="entry name" value="WD40/YVTN_repeat-like_dom_sf"/>
</dbReference>
<dbReference type="PANTHER" id="PTHR14221">
    <property type="entry name" value="WD REPEAT DOMAIN 44"/>
    <property type="match status" value="1"/>
</dbReference>
<evidence type="ECO:0000256" key="4">
    <source>
        <dbReference type="SAM" id="MobiDB-lite"/>
    </source>
</evidence>
<organism evidence="5 6">
    <name type="scientific">Gomphillus americanus</name>
    <dbReference type="NCBI Taxonomy" id="1940652"/>
    <lineage>
        <taxon>Eukaryota</taxon>
        <taxon>Fungi</taxon>
        <taxon>Dikarya</taxon>
        <taxon>Ascomycota</taxon>
        <taxon>Pezizomycotina</taxon>
        <taxon>Lecanoromycetes</taxon>
        <taxon>OSLEUM clade</taxon>
        <taxon>Ostropomycetidae</taxon>
        <taxon>Ostropales</taxon>
        <taxon>Graphidaceae</taxon>
        <taxon>Gomphilloideae</taxon>
        <taxon>Gomphillus</taxon>
    </lineage>
</organism>
<dbReference type="PROSITE" id="PS50294">
    <property type="entry name" value="WD_REPEATS_REGION"/>
    <property type="match status" value="3"/>
</dbReference>
<feature type="repeat" description="WD" evidence="3">
    <location>
        <begin position="247"/>
        <end position="280"/>
    </location>
</feature>
<dbReference type="SUPFAM" id="SSF50978">
    <property type="entry name" value="WD40 repeat-like"/>
    <property type="match status" value="1"/>
</dbReference>
<feature type="region of interest" description="Disordered" evidence="4">
    <location>
        <begin position="166"/>
        <end position="186"/>
    </location>
</feature>
<evidence type="ECO:0000256" key="3">
    <source>
        <dbReference type="PROSITE-ProRule" id="PRU00221"/>
    </source>
</evidence>
<keyword evidence="1 3" id="KW-0853">WD repeat</keyword>
<dbReference type="Pfam" id="PF00400">
    <property type="entry name" value="WD40"/>
    <property type="match status" value="4"/>
</dbReference>
<feature type="repeat" description="WD" evidence="3">
    <location>
        <begin position="316"/>
        <end position="356"/>
    </location>
</feature>
<proteinExistence type="predicted"/>
<evidence type="ECO:0008006" key="7">
    <source>
        <dbReference type="Google" id="ProtNLM"/>
    </source>
</evidence>
<feature type="compositionally biased region" description="Basic and acidic residues" evidence="4">
    <location>
        <begin position="86"/>
        <end position="96"/>
    </location>
</feature>
<feature type="region of interest" description="Disordered" evidence="4">
    <location>
        <begin position="1"/>
        <end position="143"/>
    </location>
</feature>
<dbReference type="InterPro" id="IPR001680">
    <property type="entry name" value="WD40_rpt"/>
</dbReference>
<feature type="compositionally biased region" description="Polar residues" evidence="4">
    <location>
        <begin position="845"/>
        <end position="855"/>
    </location>
</feature>
<keyword evidence="6" id="KW-1185">Reference proteome</keyword>
<feature type="region of interest" description="Disordered" evidence="4">
    <location>
        <begin position="589"/>
        <end position="622"/>
    </location>
</feature>
<feature type="region of interest" description="Disordered" evidence="4">
    <location>
        <begin position="677"/>
        <end position="753"/>
    </location>
</feature>
<comment type="caution">
    <text evidence="5">The sequence shown here is derived from an EMBL/GenBank/DDBJ whole genome shotgun (WGS) entry which is preliminary data.</text>
</comment>
<feature type="repeat" description="WD" evidence="3">
    <location>
        <begin position="356"/>
        <end position="390"/>
    </location>
</feature>
<accession>A0A8H3IXS2</accession>
<feature type="compositionally biased region" description="Polar residues" evidence="4">
    <location>
        <begin position="712"/>
        <end position="737"/>
    </location>
</feature>
<dbReference type="Proteomes" id="UP000664169">
    <property type="component" value="Unassembled WGS sequence"/>
</dbReference>
<dbReference type="PANTHER" id="PTHR14221:SF0">
    <property type="entry name" value="WD REPEAT-CONTAINING PROTEIN 44"/>
    <property type="match status" value="1"/>
</dbReference>
<feature type="region of interest" description="Disordered" evidence="4">
    <location>
        <begin position="776"/>
        <end position="814"/>
    </location>
</feature>
<evidence type="ECO:0000256" key="1">
    <source>
        <dbReference type="ARBA" id="ARBA00022574"/>
    </source>
</evidence>
<feature type="compositionally biased region" description="Polar residues" evidence="4">
    <location>
        <begin position="589"/>
        <end position="613"/>
    </location>
</feature>
<dbReference type="Gene3D" id="2.130.10.10">
    <property type="entry name" value="YVTN repeat-like/Quinoprotein amine dehydrogenase"/>
    <property type="match status" value="1"/>
</dbReference>
<sequence>MAAVMQQQATAPEIKLDNADGGGGSRGTEQARDGKSKQKGSIELPRTSSGLGFPTMLIRTLSGNNVPTVSGTESPGRGSPTPIDPLSRHIIERTRLDPTNLTKIKSSPVLDNESPERESSTFAIPPARSSTEPLTPRSDISLLPGKDVKKNRVSFLNRFRLGKKETVEDVEEEDDTHDKRPDGVNAEMFSHPIGYIPRFAEPPKYIKVKAQGKKEKDFDRVFLAQELRGLSGLELAQAGGRRINTITKSRGQAIWALEFSKDGKYLASGGEEYIVRVWEVLSKEDDHGDREEEANKTTSQMRLSAPVFKRKPIHEYEGHTGTILDLSWSKNSFLLSSSMDKTVRLWHPTRGECLCAFKHTDHITSIQFHPRDDRFFLAGSLDSKLRLWSIPDKSVAYWTKTNDLITAVAFTPDGKACIAGCLTGSVFFYETDGLRSLTQMQIRPSGRKNARGAKITSIQAMTYPPHQLNGDIKLLITSNDSRIRIYHYRDKTLQIKFKGTENTTSQIRATFSDDARYVICGSEDKKAYIWPMDFNDKDKDKRPVEFFEAHNCTVTAAILAPIRTRQLLQASGDPIFELCNPPPVQLLSRSESQASDFHSATSEDPDPTLSNLAKSKPEETPAYQARACHRNGNIIITADSNGKIKVFRQDCAYEKRIKANENWDSSSSISKRVLHRTPSVATRHSRHSTQEASTYPSAERVQSWRQSLDRFSLSSNSPRVSNDAFSKASPMSSNFARSRSPRKAVSNSKLNPTPSALSIVNTPMTAVSANFSIVSADPSSRHNSAQTASELERRPSEFSHESHSTSSAEFILPDGANGSMQIAHKMYAEQMANSITRQKTHDLSEPSSQDQSPRQSLELAKNKACQDSTGHLMPGPDLRPIPSTPSILTDELSGQEDEDSEEIKCRRCGSEEFKARKKSKGKNVLVCGRCGLELV</sequence>
<gene>
    <name evidence="5" type="ORF">GOMPHAMPRED_005912</name>
</gene>
<dbReference type="EMBL" id="CAJPDQ010000038">
    <property type="protein sequence ID" value="CAF9931404.1"/>
    <property type="molecule type" value="Genomic_DNA"/>
</dbReference>
<dbReference type="InterPro" id="IPR040324">
    <property type="entry name" value="WDR44/Dgr2"/>
</dbReference>
<feature type="compositionally biased region" description="Basic and acidic residues" evidence="4">
    <location>
        <begin position="790"/>
        <end position="803"/>
    </location>
</feature>
<keyword evidence="2" id="KW-0677">Repeat</keyword>
<evidence type="ECO:0000313" key="5">
    <source>
        <dbReference type="EMBL" id="CAF9931404.1"/>
    </source>
</evidence>
<dbReference type="PROSITE" id="PS50082">
    <property type="entry name" value="WD_REPEATS_2"/>
    <property type="match status" value="3"/>
</dbReference>
<dbReference type="AlphaFoldDB" id="A0A8H3IXS2"/>
<dbReference type="InterPro" id="IPR036322">
    <property type="entry name" value="WD40_repeat_dom_sf"/>
</dbReference>
<feature type="compositionally biased region" description="Polar residues" evidence="4">
    <location>
        <begin position="1"/>
        <end position="10"/>
    </location>
</feature>
<reference evidence="5" key="1">
    <citation type="submission" date="2021-03" db="EMBL/GenBank/DDBJ databases">
        <authorList>
            <person name="Tagirdzhanova G."/>
        </authorList>
    </citation>
    <scope>NUCLEOTIDE SEQUENCE</scope>
</reference>
<protein>
    <recommendedName>
        <fullName evidence="7">WD repeat-containing protein 44</fullName>
    </recommendedName>
</protein>
<feature type="compositionally biased region" description="Polar residues" evidence="4">
    <location>
        <begin position="776"/>
        <end position="789"/>
    </location>
</feature>
<feature type="region of interest" description="Disordered" evidence="4">
    <location>
        <begin position="837"/>
        <end position="904"/>
    </location>
</feature>
<dbReference type="OrthoDB" id="1932312at2759"/>
<dbReference type="SMART" id="SM00320">
    <property type="entry name" value="WD40"/>
    <property type="match status" value="6"/>
</dbReference>
<name>A0A8H3IXS2_9LECA</name>
<feature type="compositionally biased region" description="Polar residues" evidence="4">
    <location>
        <begin position="61"/>
        <end position="73"/>
    </location>
</feature>